<keyword evidence="1" id="KW-0805">Transcription regulation</keyword>
<dbReference type="RefSeq" id="WP_146562455.1">
    <property type="nucleotide sequence ID" value="NZ_SIHJ01000001.1"/>
</dbReference>
<sequence>MLTAPQVALLIETARGYGRDVALGIARFARLHGPWSFHVTPGDFKQVFPQEEYWTGDGVFARLASTEIEGKLLAANLPTIALDMSEEQLQPENPLSAFSDLRVDSEAAARMAALHLLERKYPTYAFVGSAGAVWSDRRQREFCETIHSHGFDTHVYRPQEHTQTPVWEREMPALTDWVANLPKPVGVMACNDECGLHVLDACRRAGLRVPEEVAVIGVDNDALLCELCSPGLSSVVLNGVEGGYRAAEYLDKLMRGEARGAKTIMVNALRVETRQSTELQVVGNQQVTSAQAYINQTRGKALSADDVADHARVTRRELDAMFRDTLGRSIAAEIQRVRLEHARRLLEETDHPIPNIAEAAGYSSASYMIQVFRRELGTTPSKYRLGVRSLSIAGAKRGGSPMH</sequence>
<dbReference type="Proteomes" id="UP000316714">
    <property type="component" value="Unassembled WGS sequence"/>
</dbReference>
<dbReference type="InterPro" id="IPR018060">
    <property type="entry name" value="HTH_AraC"/>
</dbReference>
<keyword evidence="2" id="KW-0238">DNA-binding</keyword>
<dbReference type="Gene3D" id="1.10.10.60">
    <property type="entry name" value="Homeodomain-like"/>
    <property type="match status" value="1"/>
</dbReference>
<dbReference type="PANTHER" id="PTHR30146">
    <property type="entry name" value="LACI-RELATED TRANSCRIPTIONAL REPRESSOR"/>
    <property type="match status" value="1"/>
</dbReference>
<dbReference type="SMART" id="SM00342">
    <property type="entry name" value="HTH_ARAC"/>
    <property type="match status" value="1"/>
</dbReference>
<evidence type="ECO:0000259" key="4">
    <source>
        <dbReference type="PROSITE" id="PS01124"/>
    </source>
</evidence>
<dbReference type="PROSITE" id="PS01124">
    <property type="entry name" value="HTH_ARAC_FAMILY_2"/>
    <property type="match status" value="1"/>
</dbReference>
<dbReference type="OrthoDB" id="9795616at2"/>
<dbReference type="PANTHER" id="PTHR30146:SF24">
    <property type="entry name" value="XYLOSE OPERON REGULATORY PROTEIN"/>
    <property type="match status" value="1"/>
</dbReference>
<dbReference type="Pfam" id="PF13377">
    <property type="entry name" value="Peripla_BP_3"/>
    <property type="match status" value="1"/>
</dbReference>
<proteinExistence type="predicted"/>
<dbReference type="SUPFAM" id="SSF53822">
    <property type="entry name" value="Periplasmic binding protein-like I"/>
    <property type="match status" value="1"/>
</dbReference>
<dbReference type="Pfam" id="PF12833">
    <property type="entry name" value="HTH_18"/>
    <property type="match status" value="1"/>
</dbReference>
<evidence type="ECO:0000256" key="2">
    <source>
        <dbReference type="ARBA" id="ARBA00023125"/>
    </source>
</evidence>
<comment type="caution">
    <text evidence="5">The sequence shown here is derived from an EMBL/GenBank/DDBJ whole genome shotgun (WGS) entry which is preliminary data.</text>
</comment>
<dbReference type="GO" id="GO:0003700">
    <property type="term" value="F:DNA-binding transcription factor activity"/>
    <property type="evidence" value="ECO:0007669"/>
    <property type="project" value="InterPro"/>
</dbReference>
<keyword evidence="6" id="KW-1185">Reference proteome</keyword>
<gene>
    <name evidence="5" type="primary">xylR_4</name>
    <name evidence="5" type="ORF">KOR34_08270</name>
</gene>
<evidence type="ECO:0000313" key="6">
    <source>
        <dbReference type="Proteomes" id="UP000316714"/>
    </source>
</evidence>
<dbReference type="SUPFAM" id="SSF46689">
    <property type="entry name" value="Homeodomain-like"/>
    <property type="match status" value="1"/>
</dbReference>
<protein>
    <submittedName>
        <fullName evidence="5">Xylose operon regulatory protein</fullName>
    </submittedName>
</protein>
<accession>A0A5C5VD98</accession>
<evidence type="ECO:0000256" key="3">
    <source>
        <dbReference type="ARBA" id="ARBA00023163"/>
    </source>
</evidence>
<keyword evidence="3" id="KW-0804">Transcription</keyword>
<dbReference type="AlphaFoldDB" id="A0A5C5VD98"/>
<dbReference type="InterPro" id="IPR046335">
    <property type="entry name" value="LacI/GalR-like_sensor"/>
</dbReference>
<dbReference type="InterPro" id="IPR028082">
    <property type="entry name" value="Peripla_BP_I"/>
</dbReference>
<name>A0A5C5VD98_9BACT</name>
<dbReference type="InterPro" id="IPR009057">
    <property type="entry name" value="Homeodomain-like_sf"/>
</dbReference>
<evidence type="ECO:0000256" key="1">
    <source>
        <dbReference type="ARBA" id="ARBA00023015"/>
    </source>
</evidence>
<dbReference type="Gene3D" id="3.40.50.2300">
    <property type="match status" value="2"/>
</dbReference>
<dbReference type="GO" id="GO:0000976">
    <property type="term" value="F:transcription cis-regulatory region binding"/>
    <property type="evidence" value="ECO:0007669"/>
    <property type="project" value="TreeGrafter"/>
</dbReference>
<dbReference type="EMBL" id="SIHJ01000001">
    <property type="protein sequence ID" value="TWT35930.1"/>
    <property type="molecule type" value="Genomic_DNA"/>
</dbReference>
<feature type="domain" description="HTH araC/xylS-type" evidence="4">
    <location>
        <begin position="288"/>
        <end position="386"/>
    </location>
</feature>
<reference evidence="5 6" key="1">
    <citation type="submission" date="2019-02" db="EMBL/GenBank/DDBJ databases">
        <title>Deep-cultivation of Planctomycetes and their phenomic and genomic characterization uncovers novel biology.</title>
        <authorList>
            <person name="Wiegand S."/>
            <person name="Jogler M."/>
            <person name="Boedeker C."/>
            <person name="Pinto D."/>
            <person name="Vollmers J."/>
            <person name="Rivas-Marin E."/>
            <person name="Kohn T."/>
            <person name="Peeters S.H."/>
            <person name="Heuer A."/>
            <person name="Rast P."/>
            <person name="Oberbeckmann S."/>
            <person name="Bunk B."/>
            <person name="Jeske O."/>
            <person name="Meyerdierks A."/>
            <person name="Storesund J.E."/>
            <person name="Kallscheuer N."/>
            <person name="Luecker S."/>
            <person name="Lage O.M."/>
            <person name="Pohl T."/>
            <person name="Merkel B.J."/>
            <person name="Hornburger P."/>
            <person name="Mueller R.-W."/>
            <person name="Bruemmer F."/>
            <person name="Labrenz M."/>
            <person name="Spormann A.M."/>
            <person name="Op Den Camp H."/>
            <person name="Overmann J."/>
            <person name="Amann R."/>
            <person name="Jetten M.S.M."/>
            <person name="Mascher T."/>
            <person name="Medema M.H."/>
            <person name="Devos D.P."/>
            <person name="Kaster A.-K."/>
            <person name="Ovreas L."/>
            <person name="Rohde M."/>
            <person name="Galperin M.Y."/>
            <person name="Jogler C."/>
        </authorList>
    </citation>
    <scope>NUCLEOTIDE SEQUENCE [LARGE SCALE GENOMIC DNA]</scope>
    <source>
        <strain evidence="5 6">KOR34</strain>
    </source>
</reference>
<organism evidence="5 6">
    <name type="scientific">Posidoniimonas corsicana</name>
    <dbReference type="NCBI Taxonomy" id="1938618"/>
    <lineage>
        <taxon>Bacteria</taxon>
        <taxon>Pseudomonadati</taxon>
        <taxon>Planctomycetota</taxon>
        <taxon>Planctomycetia</taxon>
        <taxon>Pirellulales</taxon>
        <taxon>Lacipirellulaceae</taxon>
        <taxon>Posidoniimonas</taxon>
    </lineage>
</organism>
<dbReference type="CDD" id="cd01543">
    <property type="entry name" value="PBP1_XylR"/>
    <property type="match status" value="1"/>
</dbReference>
<evidence type="ECO:0000313" key="5">
    <source>
        <dbReference type="EMBL" id="TWT35930.1"/>
    </source>
</evidence>